<dbReference type="PANTHER" id="PTHR11638:SF18">
    <property type="entry name" value="HEAT SHOCK PROTEIN 104"/>
    <property type="match status" value="1"/>
</dbReference>
<accession>A0A7V8NSE5</accession>
<dbReference type="SUPFAM" id="SSF52540">
    <property type="entry name" value="P-loop containing nucleoside triphosphate hydrolases"/>
    <property type="match status" value="1"/>
</dbReference>
<dbReference type="GO" id="GO:0005524">
    <property type="term" value="F:ATP binding"/>
    <property type="evidence" value="ECO:0007669"/>
    <property type="project" value="UniProtKB-KW"/>
</dbReference>
<evidence type="ECO:0000313" key="5">
    <source>
        <dbReference type="Proteomes" id="UP000567293"/>
    </source>
</evidence>
<dbReference type="InterPro" id="IPR027417">
    <property type="entry name" value="P-loop_NTPase"/>
</dbReference>
<dbReference type="EMBL" id="JACDQQ010001627">
    <property type="protein sequence ID" value="MBA0086674.1"/>
    <property type="molecule type" value="Genomic_DNA"/>
</dbReference>
<evidence type="ECO:0000259" key="3">
    <source>
        <dbReference type="SMART" id="SM00382"/>
    </source>
</evidence>
<sequence length="238" mass="25940">MSDFTLSLDPTKRSSDTIDFQSALRAKIVGQEEAVQALVDLYQVFRAGLNSPGRPVGNLLFLGPTGSGKTRIVEAAAEILFGDARAVIKVDCAEFQHSHEIAKLIGSPPGYLGHRETHPLITQETLAACHTDKLKLSFLLFDEIEKASDALWQLLLGMLDKATLTLGDNRKVDLSKTVIFLTSNLGGGEIAELMQGGMGFIQPTDKPATGLDEKVERTAVEAARRKFSPEFMNRLDKV</sequence>
<dbReference type="Pfam" id="PF07724">
    <property type="entry name" value="AAA_2"/>
    <property type="match status" value="1"/>
</dbReference>
<dbReference type="InterPro" id="IPR003959">
    <property type="entry name" value="ATPase_AAA_core"/>
</dbReference>
<keyword evidence="2 4" id="KW-0067">ATP-binding</keyword>
<dbReference type="GO" id="GO:0016887">
    <property type="term" value="F:ATP hydrolysis activity"/>
    <property type="evidence" value="ECO:0007669"/>
    <property type="project" value="InterPro"/>
</dbReference>
<evidence type="ECO:0000313" key="4">
    <source>
        <dbReference type="EMBL" id="MBA0086674.1"/>
    </source>
</evidence>
<proteinExistence type="predicted"/>
<dbReference type="GO" id="GO:0034605">
    <property type="term" value="P:cellular response to heat"/>
    <property type="evidence" value="ECO:0007669"/>
    <property type="project" value="TreeGrafter"/>
</dbReference>
<feature type="domain" description="AAA+ ATPase" evidence="3">
    <location>
        <begin position="55"/>
        <end position="204"/>
    </location>
</feature>
<dbReference type="PRINTS" id="PR00300">
    <property type="entry name" value="CLPPROTEASEA"/>
</dbReference>
<dbReference type="InterPro" id="IPR003593">
    <property type="entry name" value="AAA+_ATPase"/>
</dbReference>
<organism evidence="4 5">
    <name type="scientific">Candidatus Acidiferrum panamense</name>
    <dbReference type="NCBI Taxonomy" id="2741543"/>
    <lineage>
        <taxon>Bacteria</taxon>
        <taxon>Pseudomonadati</taxon>
        <taxon>Acidobacteriota</taxon>
        <taxon>Terriglobia</taxon>
        <taxon>Candidatus Acidiferrales</taxon>
        <taxon>Candidatus Acidiferrum</taxon>
    </lineage>
</organism>
<name>A0A7V8NSE5_9BACT</name>
<dbReference type="GO" id="GO:0006508">
    <property type="term" value="P:proteolysis"/>
    <property type="evidence" value="ECO:0007669"/>
    <property type="project" value="UniProtKB-KW"/>
</dbReference>
<keyword evidence="4" id="KW-0378">Hydrolase</keyword>
<protein>
    <submittedName>
        <fullName evidence="4">ATP-dependent Clp protease ATP-binding subunit</fullName>
    </submittedName>
</protein>
<dbReference type="PANTHER" id="PTHR11638">
    <property type="entry name" value="ATP-DEPENDENT CLP PROTEASE"/>
    <property type="match status" value="1"/>
</dbReference>
<dbReference type="InterPro" id="IPR001270">
    <property type="entry name" value="ClpA/B"/>
</dbReference>
<dbReference type="Proteomes" id="UP000567293">
    <property type="component" value="Unassembled WGS sequence"/>
</dbReference>
<keyword evidence="4" id="KW-0645">Protease</keyword>
<dbReference type="Gene3D" id="3.40.50.300">
    <property type="entry name" value="P-loop containing nucleotide triphosphate hydrolases"/>
    <property type="match status" value="1"/>
</dbReference>
<dbReference type="AlphaFoldDB" id="A0A7V8NSE5"/>
<dbReference type="GO" id="GO:0008233">
    <property type="term" value="F:peptidase activity"/>
    <property type="evidence" value="ECO:0007669"/>
    <property type="project" value="UniProtKB-KW"/>
</dbReference>
<dbReference type="GO" id="GO:0005737">
    <property type="term" value="C:cytoplasm"/>
    <property type="evidence" value="ECO:0007669"/>
    <property type="project" value="TreeGrafter"/>
</dbReference>
<keyword evidence="5" id="KW-1185">Reference proteome</keyword>
<evidence type="ECO:0000256" key="1">
    <source>
        <dbReference type="ARBA" id="ARBA00022741"/>
    </source>
</evidence>
<evidence type="ECO:0000256" key="2">
    <source>
        <dbReference type="ARBA" id="ARBA00022840"/>
    </source>
</evidence>
<gene>
    <name evidence="4" type="ORF">HRJ53_16965</name>
</gene>
<feature type="non-terminal residue" evidence="4">
    <location>
        <position position="238"/>
    </location>
</feature>
<dbReference type="SMART" id="SM00382">
    <property type="entry name" value="AAA"/>
    <property type="match status" value="1"/>
</dbReference>
<dbReference type="InterPro" id="IPR050130">
    <property type="entry name" value="ClpA_ClpB"/>
</dbReference>
<keyword evidence="1" id="KW-0547">Nucleotide-binding</keyword>
<comment type="caution">
    <text evidence="4">The sequence shown here is derived from an EMBL/GenBank/DDBJ whole genome shotgun (WGS) entry which is preliminary data.</text>
</comment>
<reference evidence="4" key="1">
    <citation type="submission" date="2020-06" db="EMBL/GenBank/DDBJ databases">
        <title>Legume-microbial interactions unlock mineral nutrients during tropical forest succession.</title>
        <authorList>
            <person name="Epihov D.Z."/>
        </authorList>
    </citation>
    <scope>NUCLEOTIDE SEQUENCE [LARGE SCALE GENOMIC DNA]</scope>
    <source>
        <strain evidence="4">Pan2503</strain>
    </source>
</reference>
<dbReference type="CDD" id="cd19499">
    <property type="entry name" value="RecA-like_ClpB_Hsp104-like"/>
    <property type="match status" value="1"/>
</dbReference>